<keyword evidence="5" id="KW-0132">Cell division</keyword>
<evidence type="ECO:0000313" key="13">
    <source>
        <dbReference type="EMBL" id="KTB31795.1"/>
    </source>
</evidence>
<evidence type="ECO:0000313" key="14">
    <source>
        <dbReference type="Proteomes" id="UP000054988"/>
    </source>
</evidence>
<keyword evidence="4" id="KW-0158">Chromosome</keyword>
<keyword evidence="7 10" id="KW-0175">Coiled coil</keyword>
<evidence type="ECO:0000256" key="11">
    <source>
        <dbReference type="SAM" id="MobiDB-lite"/>
    </source>
</evidence>
<dbReference type="InterPro" id="IPR027417">
    <property type="entry name" value="P-loop_NTPase"/>
</dbReference>
<dbReference type="GO" id="GO:0005524">
    <property type="term" value="F:ATP binding"/>
    <property type="evidence" value="ECO:0007669"/>
    <property type="project" value="InterPro"/>
</dbReference>
<dbReference type="Proteomes" id="UP000054988">
    <property type="component" value="Unassembled WGS sequence"/>
</dbReference>
<feature type="coiled-coil region" evidence="10">
    <location>
        <begin position="1039"/>
        <end position="1080"/>
    </location>
</feature>
<evidence type="ECO:0000256" key="9">
    <source>
        <dbReference type="ARBA" id="ARBA00023306"/>
    </source>
</evidence>
<protein>
    <submittedName>
        <fullName evidence="13">Putative condensin complex subunit SMC1</fullName>
    </submittedName>
</protein>
<comment type="caution">
    <text evidence="13">The sequence shown here is derived from an EMBL/GenBank/DDBJ whole genome shotgun (WGS) entry which is preliminary data.</text>
</comment>
<feature type="compositionally biased region" description="Basic and acidic residues" evidence="11">
    <location>
        <begin position="432"/>
        <end position="452"/>
    </location>
</feature>
<feature type="compositionally biased region" description="Low complexity" evidence="11">
    <location>
        <begin position="367"/>
        <end position="382"/>
    </location>
</feature>
<dbReference type="eggNOG" id="KOG0018">
    <property type="taxonomic scope" value="Eukaryota"/>
</dbReference>
<evidence type="ECO:0000259" key="12">
    <source>
        <dbReference type="SMART" id="SM00968"/>
    </source>
</evidence>
<dbReference type="Pfam" id="PF02463">
    <property type="entry name" value="SMC_N"/>
    <property type="match status" value="1"/>
</dbReference>
<comment type="subcellular location">
    <subcellularLocation>
        <location evidence="2">Chromosome</location>
    </subcellularLocation>
    <subcellularLocation>
        <location evidence="1">Nucleus</location>
    </subcellularLocation>
</comment>
<feature type="region of interest" description="Disordered" evidence="11">
    <location>
        <begin position="416"/>
        <end position="452"/>
    </location>
</feature>
<accession>A0A0W0F638</accession>
<evidence type="ECO:0000256" key="7">
    <source>
        <dbReference type="ARBA" id="ARBA00023054"/>
    </source>
</evidence>
<dbReference type="PANTHER" id="PTHR18937:SF12">
    <property type="entry name" value="STRUCTURAL MAINTENANCE OF CHROMOSOMES PROTEIN"/>
    <property type="match status" value="1"/>
</dbReference>
<gene>
    <name evidence="13" type="ORF">WG66_15597</name>
</gene>
<dbReference type="GO" id="GO:0016887">
    <property type="term" value="F:ATP hydrolysis activity"/>
    <property type="evidence" value="ECO:0007669"/>
    <property type="project" value="InterPro"/>
</dbReference>
<comment type="similarity">
    <text evidence="3">Belongs to the SMC family. SMC1 subfamily.</text>
</comment>
<dbReference type="InterPro" id="IPR028468">
    <property type="entry name" value="Smc1_ABC"/>
</dbReference>
<keyword evidence="8" id="KW-0539">Nucleus</keyword>
<dbReference type="Pfam" id="PF06470">
    <property type="entry name" value="SMC_hinge"/>
    <property type="match status" value="1"/>
</dbReference>
<dbReference type="InterPro" id="IPR036277">
    <property type="entry name" value="SMC_hinge_sf"/>
</dbReference>
<evidence type="ECO:0000256" key="5">
    <source>
        <dbReference type="ARBA" id="ARBA00022618"/>
    </source>
</evidence>
<reference evidence="13 14" key="1">
    <citation type="submission" date="2015-12" db="EMBL/GenBank/DDBJ databases">
        <title>Draft genome sequence of Moniliophthora roreri, the causal agent of frosty pod rot of cacao.</title>
        <authorList>
            <person name="Aime M.C."/>
            <person name="Diaz-Valderrama J.R."/>
            <person name="Kijpornyongpan T."/>
            <person name="Phillips-Mora W."/>
        </authorList>
    </citation>
    <scope>NUCLEOTIDE SEQUENCE [LARGE SCALE GENOMIC DNA]</scope>
    <source>
        <strain evidence="13 14">MCA 2952</strain>
    </source>
</reference>
<dbReference type="SUPFAM" id="SSF75553">
    <property type="entry name" value="Smc hinge domain"/>
    <property type="match status" value="1"/>
</dbReference>
<dbReference type="PANTHER" id="PTHR18937">
    <property type="entry name" value="STRUCTURAL MAINTENANCE OF CHROMOSOMES SMC FAMILY MEMBER"/>
    <property type="match status" value="1"/>
</dbReference>
<evidence type="ECO:0000256" key="4">
    <source>
        <dbReference type="ARBA" id="ARBA00022454"/>
    </source>
</evidence>
<dbReference type="EMBL" id="LATX01002288">
    <property type="protein sequence ID" value="KTB31795.1"/>
    <property type="molecule type" value="Genomic_DNA"/>
</dbReference>
<feature type="region of interest" description="Disordered" evidence="11">
    <location>
        <begin position="367"/>
        <end position="386"/>
    </location>
</feature>
<evidence type="ECO:0000256" key="8">
    <source>
        <dbReference type="ARBA" id="ARBA00023242"/>
    </source>
</evidence>
<dbReference type="Gene3D" id="3.40.50.300">
    <property type="entry name" value="P-loop containing nucleotide triphosphate hydrolases"/>
    <property type="match status" value="2"/>
</dbReference>
<evidence type="ECO:0000256" key="10">
    <source>
        <dbReference type="SAM" id="Coils"/>
    </source>
</evidence>
<proteinExistence type="inferred from homology"/>
<dbReference type="GO" id="GO:0003677">
    <property type="term" value="F:DNA binding"/>
    <property type="evidence" value="ECO:0007669"/>
    <property type="project" value="TreeGrafter"/>
</dbReference>
<dbReference type="CDD" id="cd03275">
    <property type="entry name" value="ABC_SMC1_euk"/>
    <property type="match status" value="1"/>
</dbReference>
<dbReference type="SMART" id="SM00968">
    <property type="entry name" value="SMC_hinge"/>
    <property type="match status" value="1"/>
</dbReference>
<organism evidence="13 14">
    <name type="scientific">Moniliophthora roreri</name>
    <name type="common">Frosty pod rot fungus</name>
    <name type="synonym">Monilia roreri</name>
    <dbReference type="NCBI Taxonomy" id="221103"/>
    <lineage>
        <taxon>Eukaryota</taxon>
        <taxon>Fungi</taxon>
        <taxon>Dikarya</taxon>
        <taxon>Basidiomycota</taxon>
        <taxon>Agaricomycotina</taxon>
        <taxon>Agaricomycetes</taxon>
        <taxon>Agaricomycetidae</taxon>
        <taxon>Agaricales</taxon>
        <taxon>Marasmiineae</taxon>
        <taxon>Marasmiaceae</taxon>
        <taxon>Moniliophthora</taxon>
    </lineage>
</organism>
<sequence>MPLVRIEVCDFKSYRGHQTIGPFKNFTSVIGPNGAGKSNLMDAISFVLGVKSAQLRSSQLKDLVYRGRKLAKEGTEEDGSMAVDEEEEEGEGEGTAKKAWVMAVYLDASTQKEWKFQRTISTTGASEYKLNDKVVTYSAYNAALISHNILVKAKNFLVFQGDVEAVASQSPKELSRLIEQISGSLEYAAEYEKAKEEQERATENATFNFTKRRGIFGEIKQYKEQKGEAQKFEGLVQERDIVIMERILFKLYNIEECIETNAHEIRKQNKALAGLREEQRVHDEALEAARSEQAKARTSVMQAEKKIKKAEKALDAKRPDLVTTEAQITHATRKFNNAQKAKDEAKKTENDLQQRVENLQAELQQVKNAADAAQEAQRQASQHNMALSEESLEEYRRLKASASKLAVDERQELETLTRDEKTANRTLTTLTEKQKALEEKRDARKEELQTQTQKKAELDEKIASLQEELAKAKQELDNQASERRRIKQLEDQTNEKLQKVFQDLLQAGVDRGETERERKLKETLASLQRIFPGVRGRVIDLCKPSQRKYETAVSVVLGRNIDAVVVDEEKTAIDCIEYMRNQRAGQATFIPLDTIQVKPINDKFRSFAKGARLAVDVIQYEPAVERAMHHACGNALVCDTMDVARYVCYEKGQEVKAVTLEGTIIHKSGLITGGRSHHGPEKNWDERDIQGLYRSRDSLQAKLRELAKQKSRVKTDDTLIADVARLESGITIAKDDLNACKLRITGLKDELKHLEREIKQNTPELQKAQTNHANIQRQIHQLSETVNEAEDEVFAAFCRNIRISNIREYEERQLKLAQEESEARLRFEQQIARLTHQFEYESEGLEKTRERLKTQTSILDTEKANLDKLQKQKETVEAELAEAEEGIAELKEELKGLQETLDEKTKIVEQVKRTTTKAAKVLEQALKEISTRNDEIEKLALERSSIYRKCRLEEIELPLLSGSLKNVPMEENLREEVAMDVDEDEEATQRPKEVQDYGIEVDFEMITEDDRERDPAEALAEYDAKISKLTADIERMAPNMKAIDRLEDVEAKLAETEKETEKARQDSKKAREKFQEIQKKRHDLFKTAYEHIAAQIDTVYKDLTKGKAAPMGGVAYLSLDDSDEPYNGGVKYHAMPPMKRFRDMEQLSGGEKTVAALALLFAIHSYQPAPFFVLDEVDAALDNTNVAKVANYIRSRASDNFQFIVISLKGTFIARIRGEDKESEFLYVGYSGPEALEVFKRDFKWFSVVKHPDVAQLFGYNDHHGLPALIFYDALIPLNHVILPEKETQWSLDLYFRFQASVLAVAGDIEFPPPSNELWIDPRSGAVRRGPSIGGSYFAFRPFHVPSNASLNPLSIQTYSDTNAIVDYLAMILPDTIFGQVSDRYRSSLEQLTTGEAWPYLASSLWKRKQEDIIAQWTVAEMPQYVNWSSRLPLRMEVHKVLMEDGSVRFPVAANGTDFERSKISLSYNLLYNNRQINVRSSWLTQAHSVFSQLGIHEGEWEEYSIIDHFWLEFHRTKETCQQAVIDTRYGTPPVYLFIRPIPRPFDDERIWRSWAESDKAKYFWSFDHSGQEEMPESTRVSLGLPLFTTKIEAYCYSWNLEDYKTIEKLHLAKGFDPKTTDYARSLGNPLMQVIGDEDRFEELEDSTSSTTIADILESYNRFNVDDDCSTEGYSSDEERILYPRLRERVDHKF</sequence>
<dbReference type="InterPro" id="IPR010935">
    <property type="entry name" value="SMC_hinge"/>
</dbReference>
<evidence type="ECO:0000256" key="2">
    <source>
        <dbReference type="ARBA" id="ARBA00004286"/>
    </source>
</evidence>
<feature type="coiled-coil region" evidence="10">
    <location>
        <begin position="689"/>
        <end position="792"/>
    </location>
</feature>
<evidence type="ECO:0000256" key="1">
    <source>
        <dbReference type="ARBA" id="ARBA00004123"/>
    </source>
</evidence>
<dbReference type="GO" id="GO:0051301">
    <property type="term" value="P:cell division"/>
    <property type="evidence" value="ECO:0007669"/>
    <property type="project" value="UniProtKB-KW"/>
</dbReference>
<feature type="domain" description="SMC hinge" evidence="12">
    <location>
        <begin position="532"/>
        <end position="648"/>
    </location>
</feature>
<dbReference type="SUPFAM" id="SSF52540">
    <property type="entry name" value="P-loop containing nucleoside triphosphate hydrolases"/>
    <property type="match status" value="1"/>
</dbReference>
<dbReference type="GO" id="GO:0005634">
    <property type="term" value="C:nucleus"/>
    <property type="evidence" value="ECO:0007669"/>
    <property type="project" value="UniProtKB-SubCell"/>
</dbReference>
<keyword evidence="9" id="KW-0131">Cell cycle</keyword>
<name>A0A0W0F638_MONRR</name>
<keyword evidence="6" id="KW-0498">Mitosis</keyword>
<dbReference type="GO" id="GO:0008278">
    <property type="term" value="C:cohesin complex"/>
    <property type="evidence" value="ECO:0007669"/>
    <property type="project" value="InterPro"/>
</dbReference>
<dbReference type="Gene3D" id="1.20.1060.20">
    <property type="match status" value="1"/>
</dbReference>
<evidence type="ECO:0000256" key="3">
    <source>
        <dbReference type="ARBA" id="ARBA00005597"/>
    </source>
</evidence>
<evidence type="ECO:0000256" key="6">
    <source>
        <dbReference type="ARBA" id="ARBA00022776"/>
    </source>
</evidence>
<feature type="coiled-coil region" evidence="10">
    <location>
        <begin position="817"/>
        <end position="942"/>
    </location>
</feature>
<dbReference type="GO" id="GO:0007062">
    <property type="term" value="P:sister chromatid cohesion"/>
    <property type="evidence" value="ECO:0007669"/>
    <property type="project" value="InterPro"/>
</dbReference>
<dbReference type="Gene3D" id="3.30.70.1620">
    <property type="match status" value="1"/>
</dbReference>
<dbReference type="InterPro" id="IPR003395">
    <property type="entry name" value="RecF/RecN/SMC_N"/>
</dbReference>